<keyword evidence="1" id="KW-1133">Transmembrane helix</keyword>
<dbReference type="STRING" id="940295.EYM_05635"/>
<keyword evidence="1" id="KW-0812">Transmembrane</keyword>
<dbReference type="Pfam" id="PF04307">
    <property type="entry name" value="YdjM"/>
    <property type="match status" value="1"/>
</dbReference>
<dbReference type="GeneID" id="30680510"/>
<organism evidence="2 3">
    <name type="scientific">Ignicoccus islandicus DSM 13165</name>
    <dbReference type="NCBI Taxonomy" id="940295"/>
    <lineage>
        <taxon>Archaea</taxon>
        <taxon>Thermoproteota</taxon>
        <taxon>Thermoprotei</taxon>
        <taxon>Desulfurococcales</taxon>
        <taxon>Desulfurococcaceae</taxon>
        <taxon>Ignicoccus</taxon>
    </lineage>
</organism>
<dbReference type="EMBL" id="CP006867">
    <property type="protein sequence ID" value="ALU12605.1"/>
    <property type="molecule type" value="Genomic_DNA"/>
</dbReference>
<dbReference type="OrthoDB" id="199847at2157"/>
<dbReference type="AlphaFoldDB" id="A0A0U2MB74"/>
<dbReference type="KEGG" id="iis:EYM_05635"/>
<name>A0A0U2MB74_9CREN</name>
<proteinExistence type="predicted"/>
<evidence type="ECO:0008006" key="4">
    <source>
        <dbReference type="Google" id="ProtNLM"/>
    </source>
</evidence>
<accession>A0A0U2MB74</accession>
<feature type="transmembrane region" description="Helical" evidence="1">
    <location>
        <begin position="71"/>
        <end position="90"/>
    </location>
</feature>
<sequence>MLGYAHAALGFSLSVFLLGPSPSVTLTSVIYSKLPDFDLKLRHRKSLHNVFAMLILTSVAFLMGPDAGLSALVAYSSHLLGDSLTVYGIYPFYPFSNKRFRLAKFKSSSPILNLGAVALSAALLFAKFKGL</sequence>
<dbReference type="InterPro" id="IPR007404">
    <property type="entry name" value="YdjM-like"/>
</dbReference>
<feature type="transmembrane region" description="Helical" evidence="1">
    <location>
        <begin position="47"/>
        <end position="64"/>
    </location>
</feature>
<dbReference type="Proteomes" id="UP000060778">
    <property type="component" value="Chromosome"/>
</dbReference>
<feature type="transmembrane region" description="Helical" evidence="1">
    <location>
        <begin position="110"/>
        <end position="128"/>
    </location>
</feature>
<dbReference type="RefSeq" id="WP_075050036.1">
    <property type="nucleotide sequence ID" value="NZ_CP006867.1"/>
</dbReference>
<evidence type="ECO:0000256" key="1">
    <source>
        <dbReference type="SAM" id="Phobius"/>
    </source>
</evidence>
<keyword evidence="3" id="KW-1185">Reference proteome</keyword>
<gene>
    <name evidence="2" type="ORF">EYM_05635</name>
</gene>
<reference evidence="2 3" key="1">
    <citation type="submission" date="2013-11" db="EMBL/GenBank/DDBJ databases">
        <title>Comparative genomics of Ignicoccus.</title>
        <authorList>
            <person name="Podar M."/>
        </authorList>
    </citation>
    <scope>NUCLEOTIDE SEQUENCE [LARGE SCALE GENOMIC DNA]</scope>
    <source>
        <strain evidence="2 3">DSM 13165</strain>
    </source>
</reference>
<evidence type="ECO:0000313" key="3">
    <source>
        <dbReference type="Proteomes" id="UP000060778"/>
    </source>
</evidence>
<protein>
    <recommendedName>
        <fullName evidence="4">Metal-dependent hydrolase</fullName>
    </recommendedName>
</protein>
<keyword evidence="1" id="KW-0472">Membrane</keyword>
<evidence type="ECO:0000313" key="2">
    <source>
        <dbReference type="EMBL" id="ALU12605.1"/>
    </source>
</evidence>